<evidence type="ECO:0000313" key="1">
    <source>
        <dbReference type="EMBL" id="MBC8562864.1"/>
    </source>
</evidence>
<dbReference type="Pfam" id="PF12900">
    <property type="entry name" value="Pyridox_ox_2"/>
    <property type="match status" value="1"/>
</dbReference>
<comment type="caution">
    <text evidence="1">The sequence shown here is derived from an EMBL/GenBank/DDBJ whole genome shotgun (WGS) entry which is preliminary data.</text>
</comment>
<sequence length="118" mass="13443">MPINYVYDKEVQKIYFHGAHAGHKVDALRNCDKVCFTVYGNETIKEEAWAPFLQSVVVFGRCHFVESGAKATALLKQFAMKYYPDAQMVDEEIARAGKAAQVFEIEIEHLSGKEIQER</sequence>
<evidence type="ECO:0000313" key="2">
    <source>
        <dbReference type="Proteomes" id="UP000606193"/>
    </source>
</evidence>
<dbReference type="EMBL" id="JACRSX010000013">
    <property type="protein sequence ID" value="MBC8562864.1"/>
    <property type="molecule type" value="Genomic_DNA"/>
</dbReference>
<reference evidence="1 2" key="1">
    <citation type="submission" date="2020-08" db="EMBL/GenBank/DDBJ databases">
        <title>Genome public.</title>
        <authorList>
            <person name="Liu C."/>
            <person name="Sun Q."/>
        </authorList>
    </citation>
    <scope>NUCLEOTIDE SEQUENCE [LARGE SCALE GENOMIC DNA]</scope>
    <source>
        <strain evidence="1 2">NSJ-37</strain>
    </source>
</reference>
<dbReference type="PANTHER" id="PTHR34071">
    <property type="entry name" value="5-NITROIMIDAZOLE ANTIBIOTICS RESISTANCE PROTEIN, NIMA-FAMILY-RELATED PROTEIN-RELATED"/>
    <property type="match status" value="1"/>
</dbReference>
<proteinExistence type="predicted"/>
<keyword evidence="2" id="KW-1185">Reference proteome</keyword>
<accession>A0ABR7N2K7</accession>
<protein>
    <submittedName>
        <fullName evidence="1">Pyridoxamine 5'-phosphate oxidase family protein</fullName>
    </submittedName>
</protein>
<dbReference type="PANTHER" id="PTHR34071:SF2">
    <property type="entry name" value="FLAVIN-NUCLEOTIDE-BINDING PROTEIN"/>
    <property type="match status" value="1"/>
</dbReference>
<name>A0ABR7N2K7_9FIRM</name>
<organism evidence="1 2">
    <name type="scientific">Jutongia huaianensis</name>
    <dbReference type="NCBI Taxonomy" id="2763668"/>
    <lineage>
        <taxon>Bacteria</taxon>
        <taxon>Bacillati</taxon>
        <taxon>Bacillota</taxon>
        <taxon>Clostridia</taxon>
        <taxon>Lachnospirales</taxon>
        <taxon>Lachnospiraceae</taxon>
        <taxon>Jutongia</taxon>
    </lineage>
</organism>
<dbReference type="InterPro" id="IPR012349">
    <property type="entry name" value="Split_barrel_FMN-bd"/>
</dbReference>
<dbReference type="Gene3D" id="2.30.110.10">
    <property type="entry name" value="Electron Transport, Fmn-binding Protein, Chain A"/>
    <property type="match status" value="1"/>
</dbReference>
<dbReference type="Proteomes" id="UP000606193">
    <property type="component" value="Unassembled WGS sequence"/>
</dbReference>
<dbReference type="SUPFAM" id="SSF50475">
    <property type="entry name" value="FMN-binding split barrel"/>
    <property type="match status" value="1"/>
</dbReference>
<dbReference type="InterPro" id="IPR024747">
    <property type="entry name" value="Pyridox_Oxase-rel"/>
</dbReference>
<gene>
    <name evidence="1" type="ORF">H8704_09550</name>
</gene>